<comment type="similarity">
    <text evidence="1">Belongs to the LOR family.</text>
</comment>
<evidence type="ECO:0000313" key="2">
    <source>
        <dbReference type="EMBL" id="BCZ46632.1"/>
    </source>
</evidence>
<dbReference type="InterPro" id="IPR007612">
    <property type="entry name" value="LOR"/>
</dbReference>
<dbReference type="Proteomes" id="UP000824633">
    <property type="component" value="Chromosome"/>
</dbReference>
<accession>A0ABM7T3W4</accession>
<dbReference type="Pfam" id="PF04525">
    <property type="entry name" value="LOR"/>
    <property type="match status" value="1"/>
</dbReference>
<dbReference type="InterPro" id="IPR025659">
    <property type="entry name" value="Tubby-like_C"/>
</dbReference>
<name>A0ABM7T3W4_9CLOT</name>
<evidence type="ECO:0008006" key="4">
    <source>
        <dbReference type="Google" id="ProtNLM"/>
    </source>
</evidence>
<protein>
    <recommendedName>
        <fullName evidence="4">LURP-one-related family protein</fullName>
    </recommendedName>
</protein>
<dbReference type="SUPFAM" id="SSF54518">
    <property type="entry name" value="Tubby C-terminal domain-like"/>
    <property type="match status" value="1"/>
</dbReference>
<organism evidence="2 3">
    <name type="scientific">Clostridium gelidum</name>
    <dbReference type="NCBI Taxonomy" id="704125"/>
    <lineage>
        <taxon>Bacteria</taxon>
        <taxon>Bacillati</taxon>
        <taxon>Bacillota</taxon>
        <taxon>Clostridia</taxon>
        <taxon>Eubacteriales</taxon>
        <taxon>Clostridiaceae</taxon>
        <taxon>Clostridium</taxon>
    </lineage>
</organism>
<evidence type="ECO:0000256" key="1">
    <source>
        <dbReference type="ARBA" id="ARBA00005437"/>
    </source>
</evidence>
<keyword evidence="3" id="KW-1185">Reference proteome</keyword>
<dbReference type="Gene3D" id="2.40.160.200">
    <property type="entry name" value="LURP1-related"/>
    <property type="match status" value="1"/>
</dbReference>
<dbReference type="InterPro" id="IPR038595">
    <property type="entry name" value="LOR_sf"/>
</dbReference>
<reference evidence="3" key="1">
    <citation type="submission" date="2021-07" db="EMBL/GenBank/DDBJ databases">
        <title>Complete genome sequencing of a Clostridium isolate.</title>
        <authorList>
            <person name="Ueki A."/>
            <person name="Tonouchi A."/>
        </authorList>
    </citation>
    <scope>NUCLEOTIDE SEQUENCE [LARGE SCALE GENOMIC DNA]</scope>
    <source>
        <strain evidence="3">C5S11</strain>
    </source>
</reference>
<dbReference type="RefSeq" id="WP_224033053.1">
    <property type="nucleotide sequence ID" value="NZ_AP024849.1"/>
</dbReference>
<sequence length="168" mass="19852">MKYQVREKLFSFTDDFTIKNEYDESIFNVRGKFLSLGHKLNLEDLNGNSLYYIEQKLLRFLPEYYIYDSKGNQAAKIKKQFTFFKPKFIIESNYGYYELNGNIFDHDFEITKNNSICAVISKKWFSLSCTYGIDIDENEDHAFILSLIIVLDKVMDDQQSNSSMLPFE</sequence>
<dbReference type="EMBL" id="AP024849">
    <property type="protein sequence ID" value="BCZ46632.1"/>
    <property type="molecule type" value="Genomic_DNA"/>
</dbReference>
<evidence type="ECO:0000313" key="3">
    <source>
        <dbReference type="Proteomes" id="UP000824633"/>
    </source>
</evidence>
<proteinExistence type="inferred from homology"/>
<gene>
    <name evidence="2" type="ORF">psyc5s11_26990</name>
</gene>